<proteinExistence type="inferred from homology"/>
<dbReference type="PANTHER" id="PTHR12151:SF25">
    <property type="entry name" value="LINALOOL DEHYDRATASE_ISOMERASE DOMAIN-CONTAINING PROTEIN"/>
    <property type="match status" value="1"/>
</dbReference>
<reference evidence="7" key="1">
    <citation type="journal article" date="2010" name="Mol. Biosyst.">
        <title>Complete genome sequence and comparative analysis of Shewanella violacea, a psychrophilic and piezophilic bacterium from deep sea floor sediments.</title>
        <authorList>
            <person name="Aono E."/>
            <person name="Baba T."/>
            <person name="Ara T."/>
            <person name="Nishi T."/>
            <person name="Nakamichi T."/>
            <person name="Inamoto E."/>
            <person name="Toyonaga H."/>
            <person name="Hasegawa M."/>
            <person name="Takai Y."/>
            <person name="Okumura Y."/>
            <person name="Baba M."/>
            <person name="Tomita M."/>
            <person name="Kato C."/>
            <person name="Oshima T."/>
            <person name="Nakasone K."/>
            <person name="Mori H."/>
        </authorList>
    </citation>
    <scope>NUCLEOTIDE SEQUENCE [LARGE SCALE GENOMIC DNA]</scope>
    <source>
        <strain evidence="7">JCM 10179 / CIP 106290 / LMG 19151 / DSS12</strain>
    </source>
</reference>
<dbReference type="SUPFAM" id="SSF52833">
    <property type="entry name" value="Thioredoxin-like"/>
    <property type="match status" value="1"/>
</dbReference>
<gene>
    <name evidence="6" type="ordered locus">SVI_0181</name>
</gene>
<dbReference type="RefSeq" id="WP_013049467.1">
    <property type="nucleotide sequence ID" value="NC_014012.1"/>
</dbReference>
<dbReference type="AlphaFoldDB" id="D4ZDN0"/>
<sequence length="230" mass="25032">MAKTFRIIAVALLGLVLLGLGGVISVQQQKSKQTNAIITSMQDTELDLATSFVFPIAKPLAPFSLTDQDGNAFTNSQLNNKWSLFFIGYTSCPDVCPTTMGKLTAAYPKLLENADLQVVFLSVDPQRDTRAKLFSYMNFFNPEFIAITGGHGQLFPLTRDLGFVYAMVGDGEDYQVDHSASMALISPDGSKVAIIKPKSSAPGKLPQILNKHLITDIQTIIANYKPAPRS</sequence>
<evidence type="ECO:0000313" key="7">
    <source>
        <dbReference type="Proteomes" id="UP000002350"/>
    </source>
</evidence>
<dbReference type="InterPro" id="IPR013766">
    <property type="entry name" value="Thioredoxin_domain"/>
</dbReference>
<dbReference type="Gene3D" id="3.40.30.10">
    <property type="entry name" value="Glutaredoxin"/>
    <property type="match status" value="1"/>
</dbReference>
<feature type="domain" description="Thioredoxin" evidence="5">
    <location>
        <begin position="54"/>
        <end position="219"/>
    </location>
</feature>
<dbReference type="KEGG" id="svo:SVI_0181"/>
<evidence type="ECO:0000256" key="2">
    <source>
        <dbReference type="ARBA" id="ARBA00023008"/>
    </source>
</evidence>
<dbReference type="InterPro" id="IPR036249">
    <property type="entry name" value="Thioredoxin-like_sf"/>
</dbReference>
<evidence type="ECO:0000256" key="1">
    <source>
        <dbReference type="ARBA" id="ARBA00010996"/>
    </source>
</evidence>
<feature type="binding site" evidence="3">
    <location>
        <position position="178"/>
    </location>
    <ligand>
        <name>Cu cation</name>
        <dbReference type="ChEBI" id="CHEBI:23378"/>
    </ligand>
</feature>
<evidence type="ECO:0000313" key="6">
    <source>
        <dbReference type="EMBL" id="BAJ00152.1"/>
    </source>
</evidence>
<dbReference type="PANTHER" id="PTHR12151">
    <property type="entry name" value="ELECTRON TRANSPORT PROTIN SCO1/SENC FAMILY MEMBER"/>
    <property type="match status" value="1"/>
</dbReference>
<dbReference type="Pfam" id="PF02630">
    <property type="entry name" value="SCO1-SenC"/>
    <property type="match status" value="1"/>
</dbReference>
<evidence type="ECO:0000259" key="5">
    <source>
        <dbReference type="PROSITE" id="PS51352"/>
    </source>
</evidence>
<dbReference type="OrthoDB" id="9790194at2"/>
<dbReference type="eggNOG" id="COG1999">
    <property type="taxonomic scope" value="Bacteria"/>
</dbReference>
<comment type="similarity">
    <text evidence="1">Belongs to the SCO1/2 family.</text>
</comment>
<name>D4ZDN0_SHEVD</name>
<dbReference type="HOGENOM" id="CLU_050131_3_2_6"/>
<dbReference type="InterPro" id="IPR003782">
    <property type="entry name" value="SCO1/SenC"/>
</dbReference>
<protein>
    <submittedName>
        <fullName evidence="6">SCO1/SenC family protein</fullName>
    </submittedName>
</protein>
<dbReference type="EMBL" id="AP011177">
    <property type="protein sequence ID" value="BAJ00152.1"/>
    <property type="molecule type" value="Genomic_DNA"/>
</dbReference>
<dbReference type="CDD" id="cd02968">
    <property type="entry name" value="SCO"/>
    <property type="match status" value="1"/>
</dbReference>
<keyword evidence="4" id="KW-1015">Disulfide bond</keyword>
<feature type="disulfide bond" description="Redox-active" evidence="4">
    <location>
        <begin position="92"/>
        <end position="96"/>
    </location>
</feature>
<accession>D4ZDN0</accession>
<evidence type="ECO:0000256" key="3">
    <source>
        <dbReference type="PIRSR" id="PIRSR603782-1"/>
    </source>
</evidence>
<keyword evidence="3" id="KW-0479">Metal-binding</keyword>
<dbReference type="GO" id="GO:0046872">
    <property type="term" value="F:metal ion binding"/>
    <property type="evidence" value="ECO:0007669"/>
    <property type="project" value="UniProtKB-KW"/>
</dbReference>
<dbReference type="Proteomes" id="UP000002350">
    <property type="component" value="Chromosome"/>
</dbReference>
<keyword evidence="7" id="KW-1185">Reference proteome</keyword>
<organism evidence="6 7">
    <name type="scientific">Shewanella violacea (strain JCM 10179 / CIP 106290 / LMG 19151 / DSS12)</name>
    <dbReference type="NCBI Taxonomy" id="637905"/>
    <lineage>
        <taxon>Bacteria</taxon>
        <taxon>Pseudomonadati</taxon>
        <taxon>Pseudomonadota</taxon>
        <taxon>Gammaproteobacteria</taxon>
        <taxon>Alteromonadales</taxon>
        <taxon>Shewanellaceae</taxon>
        <taxon>Shewanella</taxon>
    </lineage>
</organism>
<dbReference type="PROSITE" id="PS51352">
    <property type="entry name" value="THIOREDOXIN_2"/>
    <property type="match status" value="1"/>
</dbReference>
<dbReference type="STRING" id="637905.SVI_0181"/>
<feature type="binding site" evidence="3">
    <location>
        <position position="92"/>
    </location>
    <ligand>
        <name>Cu cation</name>
        <dbReference type="ChEBI" id="CHEBI:23378"/>
    </ligand>
</feature>
<evidence type="ECO:0000256" key="4">
    <source>
        <dbReference type="PIRSR" id="PIRSR603782-2"/>
    </source>
</evidence>
<feature type="binding site" evidence="3">
    <location>
        <position position="96"/>
    </location>
    <ligand>
        <name>Cu cation</name>
        <dbReference type="ChEBI" id="CHEBI:23378"/>
    </ligand>
</feature>
<keyword evidence="2 3" id="KW-0186">Copper</keyword>